<dbReference type="InterPro" id="IPR051327">
    <property type="entry name" value="MATE_MepA_subfamily"/>
</dbReference>
<evidence type="ECO:0000256" key="5">
    <source>
        <dbReference type="ARBA" id="ARBA00022475"/>
    </source>
</evidence>
<dbReference type="RefSeq" id="WP_024060325.1">
    <property type="nucleotide sequence ID" value="NZ_CACRUE010000022.1"/>
</dbReference>
<sequence>MTIQLSEHFTYKKIFRFALPSIVMMVFTSIYGVVDGTFVSNFVGKTPFAAVNLVWPFLMILGAFGFMIGTGGSALVAKTLGENKKEDANRYFAMLITLVVILGVLLTIIGLIVLRPLSSALGASGQMLEDCVTYGRTLMIFNTAFMLQSVFQSLFITAEKPRLGLIMTVAAGLTNMVLDALFIAVFKWGLVGAALASGLSQCIGGILPLIYFLGSKNDTPLKFVKTKMEGKVLLKACANGASELMTTVSSSLVSMLYNFQLMRLAGQNGIAAYGAVMYVEFAFIAVFIGYSIGTAPIVSYHYGSENHNEVKNMLQKSFKIMSILGITMMVLAQILASPLAKVFVGYDKQLFDMTVHGFRLFSFYFILAGINIYASSFFTALNNGMISAIISFSRTLGFETLAVIILPIFLQLDGVWLAITVAEICAFVISISFLIAKKEKYHYA</sequence>
<organism evidence="11">
    <name type="scientific">Intestinibacter bartlettii</name>
    <dbReference type="NCBI Taxonomy" id="261299"/>
    <lineage>
        <taxon>Bacteria</taxon>
        <taxon>Bacillati</taxon>
        <taxon>Bacillota</taxon>
        <taxon>Clostridia</taxon>
        <taxon>Peptostreptococcales</taxon>
        <taxon>Peptostreptococcaceae</taxon>
        <taxon>Intestinibacter</taxon>
    </lineage>
</organism>
<evidence type="ECO:0000256" key="8">
    <source>
        <dbReference type="ARBA" id="ARBA00023136"/>
    </source>
</evidence>
<feature type="transmembrane region" description="Helical" evidence="10">
    <location>
        <begin position="320"/>
        <end position="340"/>
    </location>
</feature>
<feature type="transmembrane region" description="Helical" evidence="10">
    <location>
        <begin position="192"/>
        <end position="213"/>
    </location>
</feature>
<keyword evidence="8 10" id="KW-0472">Membrane</keyword>
<dbReference type="InterPro" id="IPR045070">
    <property type="entry name" value="MATE_MepA-like"/>
</dbReference>
<dbReference type="InterPro" id="IPR002528">
    <property type="entry name" value="MATE_fam"/>
</dbReference>
<feature type="transmembrane region" description="Helical" evidence="10">
    <location>
        <begin position="134"/>
        <end position="156"/>
    </location>
</feature>
<keyword evidence="6 10" id="KW-0812">Transmembrane</keyword>
<comment type="similarity">
    <text evidence="2">Belongs to the multi antimicrobial extrusion (MATE) (TC 2.A.66.1) family. MepA subfamily.</text>
</comment>
<keyword evidence="7 10" id="KW-1133">Transmembrane helix</keyword>
<dbReference type="GO" id="GO:0046677">
    <property type="term" value="P:response to antibiotic"/>
    <property type="evidence" value="ECO:0007669"/>
    <property type="project" value="UniProtKB-KW"/>
</dbReference>
<dbReference type="GO" id="GO:0042910">
    <property type="term" value="F:xenobiotic transmembrane transporter activity"/>
    <property type="evidence" value="ECO:0007669"/>
    <property type="project" value="InterPro"/>
</dbReference>
<keyword evidence="9" id="KW-0046">Antibiotic resistance</keyword>
<dbReference type="EMBL" id="CACRUE010000022">
    <property type="protein sequence ID" value="VYT91208.1"/>
    <property type="molecule type" value="Genomic_DNA"/>
</dbReference>
<feature type="transmembrane region" description="Helical" evidence="10">
    <location>
        <begin position="92"/>
        <end position="114"/>
    </location>
</feature>
<dbReference type="PANTHER" id="PTHR43823">
    <property type="entry name" value="SPORULATION PROTEIN YKVU"/>
    <property type="match status" value="1"/>
</dbReference>
<evidence type="ECO:0000256" key="2">
    <source>
        <dbReference type="ARBA" id="ARBA00008417"/>
    </source>
</evidence>
<dbReference type="CDD" id="cd13143">
    <property type="entry name" value="MATE_MepA_like"/>
    <property type="match status" value="1"/>
</dbReference>
<feature type="transmembrane region" description="Helical" evidence="10">
    <location>
        <begin position="277"/>
        <end position="299"/>
    </location>
</feature>
<name>A0A6N3ALV6_9FIRM</name>
<dbReference type="InterPro" id="IPR048279">
    <property type="entry name" value="MdtK-like"/>
</dbReference>
<dbReference type="PIRSF" id="PIRSF006603">
    <property type="entry name" value="DinF"/>
    <property type="match status" value="1"/>
</dbReference>
<reference evidence="11" key="1">
    <citation type="submission" date="2019-11" db="EMBL/GenBank/DDBJ databases">
        <authorList>
            <person name="Feng L."/>
        </authorList>
    </citation>
    <scope>NUCLEOTIDE SEQUENCE</scope>
    <source>
        <strain evidence="11">IbartlettiiLFYP30</strain>
    </source>
</reference>
<evidence type="ECO:0000256" key="3">
    <source>
        <dbReference type="ARBA" id="ARBA00022106"/>
    </source>
</evidence>
<feature type="transmembrane region" description="Helical" evidence="10">
    <location>
        <begin position="233"/>
        <end position="257"/>
    </location>
</feature>
<evidence type="ECO:0000256" key="1">
    <source>
        <dbReference type="ARBA" id="ARBA00004651"/>
    </source>
</evidence>
<evidence type="ECO:0000313" key="11">
    <source>
        <dbReference type="EMBL" id="VYT91208.1"/>
    </source>
</evidence>
<keyword evidence="5" id="KW-1003">Cell membrane</keyword>
<protein>
    <recommendedName>
        <fullName evidence="3">Multidrug export protein MepA</fullName>
    </recommendedName>
</protein>
<feature type="transmembrane region" description="Helical" evidence="10">
    <location>
        <begin position="415"/>
        <end position="436"/>
    </location>
</feature>
<evidence type="ECO:0000256" key="4">
    <source>
        <dbReference type="ARBA" id="ARBA00022448"/>
    </source>
</evidence>
<evidence type="ECO:0000256" key="9">
    <source>
        <dbReference type="ARBA" id="ARBA00023251"/>
    </source>
</evidence>
<accession>A0A6N3ALV6</accession>
<dbReference type="GO" id="GO:0005886">
    <property type="term" value="C:plasma membrane"/>
    <property type="evidence" value="ECO:0007669"/>
    <property type="project" value="UniProtKB-SubCell"/>
</dbReference>
<dbReference type="AlphaFoldDB" id="A0A6N3ALV6"/>
<proteinExistence type="inferred from homology"/>
<feature type="transmembrane region" description="Helical" evidence="10">
    <location>
        <begin position="54"/>
        <end position="80"/>
    </location>
</feature>
<feature type="transmembrane region" description="Helical" evidence="10">
    <location>
        <begin position="388"/>
        <end position="409"/>
    </location>
</feature>
<comment type="subcellular location">
    <subcellularLocation>
        <location evidence="1">Cell membrane</location>
        <topology evidence="1">Multi-pass membrane protein</topology>
    </subcellularLocation>
</comment>
<dbReference type="PANTHER" id="PTHR43823:SF3">
    <property type="entry name" value="MULTIDRUG EXPORT PROTEIN MEPA"/>
    <property type="match status" value="1"/>
</dbReference>
<dbReference type="GO" id="GO:0015297">
    <property type="term" value="F:antiporter activity"/>
    <property type="evidence" value="ECO:0007669"/>
    <property type="project" value="InterPro"/>
</dbReference>
<feature type="transmembrane region" description="Helical" evidence="10">
    <location>
        <begin position="360"/>
        <end position="381"/>
    </location>
</feature>
<feature type="transmembrane region" description="Helical" evidence="10">
    <location>
        <begin position="14"/>
        <end position="34"/>
    </location>
</feature>
<keyword evidence="4" id="KW-0813">Transport</keyword>
<gene>
    <name evidence="11" type="primary">mepA_7</name>
    <name evidence="11" type="ORF">IBLFYP30_01302</name>
</gene>
<dbReference type="Pfam" id="PF01554">
    <property type="entry name" value="MatE"/>
    <property type="match status" value="2"/>
</dbReference>
<evidence type="ECO:0000256" key="10">
    <source>
        <dbReference type="SAM" id="Phobius"/>
    </source>
</evidence>
<evidence type="ECO:0000256" key="7">
    <source>
        <dbReference type="ARBA" id="ARBA00022989"/>
    </source>
</evidence>
<feature type="transmembrane region" description="Helical" evidence="10">
    <location>
        <begin position="163"/>
        <end position="186"/>
    </location>
</feature>
<evidence type="ECO:0000256" key="6">
    <source>
        <dbReference type="ARBA" id="ARBA00022692"/>
    </source>
</evidence>